<evidence type="ECO:0000256" key="1">
    <source>
        <dbReference type="SAM" id="MobiDB-lite"/>
    </source>
</evidence>
<name>A0A8X6P6L5_NEPPI</name>
<organism evidence="2 3">
    <name type="scientific">Nephila pilipes</name>
    <name type="common">Giant wood spider</name>
    <name type="synonym">Nephila maculata</name>
    <dbReference type="NCBI Taxonomy" id="299642"/>
    <lineage>
        <taxon>Eukaryota</taxon>
        <taxon>Metazoa</taxon>
        <taxon>Ecdysozoa</taxon>
        <taxon>Arthropoda</taxon>
        <taxon>Chelicerata</taxon>
        <taxon>Arachnida</taxon>
        <taxon>Araneae</taxon>
        <taxon>Araneomorphae</taxon>
        <taxon>Entelegynae</taxon>
        <taxon>Araneoidea</taxon>
        <taxon>Nephilidae</taxon>
        <taxon>Nephila</taxon>
    </lineage>
</organism>
<accession>A0A8X6P6L5</accession>
<evidence type="ECO:0000313" key="3">
    <source>
        <dbReference type="Proteomes" id="UP000887013"/>
    </source>
</evidence>
<gene>
    <name evidence="2" type="ORF">NPIL_691101</name>
</gene>
<reference evidence="2" key="1">
    <citation type="submission" date="2020-08" db="EMBL/GenBank/DDBJ databases">
        <title>Multicomponent nature underlies the extraordinary mechanical properties of spider dragline silk.</title>
        <authorList>
            <person name="Kono N."/>
            <person name="Nakamura H."/>
            <person name="Mori M."/>
            <person name="Yoshida Y."/>
            <person name="Ohtoshi R."/>
            <person name="Malay A.D."/>
            <person name="Moran D.A.P."/>
            <person name="Tomita M."/>
            <person name="Numata K."/>
            <person name="Arakawa K."/>
        </authorList>
    </citation>
    <scope>NUCLEOTIDE SEQUENCE</scope>
</reference>
<dbReference type="EMBL" id="BMAW01112591">
    <property type="protein sequence ID" value="GFT53403.1"/>
    <property type="molecule type" value="Genomic_DNA"/>
</dbReference>
<proteinExistence type="predicted"/>
<keyword evidence="3" id="KW-1185">Reference proteome</keyword>
<evidence type="ECO:0000313" key="2">
    <source>
        <dbReference type="EMBL" id="GFT53403.1"/>
    </source>
</evidence>
<comment type="caution">
    <text evidence="2">The sequence shown here is derived from an EMBL/GenBank/DDBJ whole genome shotgun (WGS) entry which is preliminary data.</text>
</comment>
<feature type="region of interest" description="Disordered" evidence="1">
    <location>
        <begin position="1"/>
        <end position="26"/>
    </location>
</feature>
<dbReference type="Proteomes" id="UP000887013">
    <property type="component" value="Unassembled WGS sequence"/>
</dbReference>
<sequence>MMFLQELPSSEIPDVDPVDSQNLTEGRNTDKGLEIIYATERLRSEYLRQHALKRDRDNVARLAKVKTNNGIFLPPMQRLFPSAIFSLSKNDPLLGGDLLYKQAFQRKSISPDTDPQ</sequence>
<dbReference type="AlphaFoldDB" id="A0A8X6P6L5"/>
<dbReference type="OrthoDB" id="6428719at2759"/>
<protein>
    <submittedName>
        <fullName evidence="2">Uncharacterized protein</fullName>
    </submittedName>
</protein>